<proteinExistence type="predicted"/>
<evidence type="ECO:0008006" key="4">
    <source>
        <dbReference type="Google" id="ProtNLM"/>
    </source>
</evidence>
<dbReference type="Proteomes" id="UP000274578">
    <property type="component" value="Chromosome 1"/>
</dbReference>
<dbReference type="KEGG" id="poc:NCTC13071_02606"/>
<dbReference type="EMBL" id="LR134384">
    <property type="protein sequence ID" value="VEH16568.1"/>
    <property type="molecule type" value="Genomic_DNA"/>
</dbReference>
<evidence type="ECO:0000256" key="1">
    <source>
        <dbReference type="SAM" id="SignalP"/>
    </source>
</evidence>
<reference evidence="2 3" key="1">
    <citation type="submission" date="2018-12" db="EMBL/GenBank/DDBJ databases">
        <authorList>
            <consortium name="Pathogen Informatics"/>
        </authorList>
    </citation>
    <scope>NUCLEOTIDE SEQUENCE [LARGE SCALE GENOMIC DNA]</scope>
    <source>
        <strain evidence="2 3">NCTC13071</strain>
    </source>
</reference>
<dbReference type="RefSeq" id="WP_025879625.1">
    <property type="nucleotide sequence ID" value="NZ_CAJPPY010000081.1"/>
</dbReference>
<dbReference type="GeneID" id="85013331"/>
<dbReference type="Gene3D" id="2.40.128.640">
    <property type="match status" value="1"/>
</dbReference>
<dbReference type="AlphaFoldDB" id="A0A3S5EPG7"/>
<organism evidence="2 3">
    <name type="scientific">Segatella oris</name>
    <dbReference type="NCBI Taxonomy" id="28135"/>
    <lineage>
        <taxon>Bacteria</taxon>
        <taxon>Pseudomonadati</taxon>
        <taxon>Bacteroidota</taxon>
        <taxon>Bacteroidia</taxon>
        <taxon>Bacteroidales</taxon>
        <taxon>Prevotellaceae</taxon>
        <taxon>Segatella</taxon>
    </lineage>
</organism>
<feature type="signal peptide" evidence="1">
    <location>
        <begin position="1"/>
        <end position="21"/>
    </location>
</feature>
<dbReference type="PROSITE" id="PS51257">
    <property type="entry name" value="PROKAR_LIPOPROTEIN"/>
    <property type="match status" value="1"/>
</dbReference>
<evidence type="ECO:0000313" key="2">
    <source>
        <dbReference type="EMBL" id="VEH16568.1"/>
    </source>
</evidence>
<protein>
    <recommendedName>
        <fullName evidence="4">Lipoprotein involved with copper homeostasis and adhesion</fullName>
    </recommendedName>
</protein>
<gene>
    <name evidence="2" type="ORF">NCTC13071_02606</name>
</gene>
<keyword evidence="1" id="KW-0732">Signal</keyword>
<accession>A0A3S5EPG7</accession>
<feature type="chain" id="PRO_5018544511" description="Lipoprotein involved with copper homeostasis and adhesion" evidence="1">
    <location>
        <begin position="22"/>
        <end position="149"/>
    </location>
</feature>
<evidence type="ECO:0000313" key="3">
    <source>
        <dbReference type="Proteomes" id="UP000274578"/>
    </source>
</evidence>
<sequence>MKNLRNVIMLFAASAAMIACQNNGKTAANAAGTDSAATDTMATDSAVYEGEIPGADAGSVYTLKLANDSTDGFSLHIKYLTDKTPAEDYSGKKVVATKKMDGKDVTVYKFALGKDTTYFKVVNDSVLRMVNNQFEEAATKLSYDLKLKK</sequence>
<name>A0A3S5EPG7_9BACT</name>